<dbReference type="SUPFAM" id="SSF52540">
    <property type="entry name" value="P-loop containing nucleoside triphosphate hydrolases"/>
    <property type="match status" value="1"/>
</dbReference>
<evidence type="ECO:0000256" key="6">
    <source>
        <dbReference type="ARBA" id="ARBA00022840"/>
    </source>
</evidence>
<protein>
    <submittedName>
        <fullName evidence="11">ABC transporter ATP-binding protein</fullName>
    </submittedName>
</protein>
<dbReference type="FunFam" id="3.40.50.300:FF:000224">
    <property type="entry name" value="Energy-coupling factor transporter ATP-binding protein EcfA"/>
    <property type="match status" value="1"/>
</dbReference>
<keyword evidence="3" id="KW-0813">Transport</keyword>
<dbReference type="GO" id="GO:0042626">
    <property type="term" value="F:ATPase-coupled transmembrane transporter activity"/>
    <property type="evidence" value="ECO:0007669"/>
    <property type="project" value="TreeGrafter"/>
</dbReference>
<dbReference type="PROSITE" id="PS00211">
    <property type="entry name" value="ABC_TRANSPORTER_1"/>
    <property type="match status" value="1"/>
</dbReference>
<evidence type="ECO:0000313" key="12">
    <source>
        <dbReference type="Proteomes" id="UP000295244"/>
    </source>
</evidence>
<dbReference type="PROSITE" id="PS50893">
    <property type="entry name" value="ABC_TRANSPORTER_2"/>
    <property type="match status" value="1"/>
</dbReference>
<comment type="caution">
    <text evidence="11">The sequence shown here is derived from an EMBL/GenBank/DDBJ whole genome shotgun (WGS) entry which is preliminary data.</text>
</comment>
<keyword evidence="5" id="KW-0547">Nucleotide-binding</keyword>
<dbReference type="SMART" id="SM00382">
    <property type="entry name" value="AAA"/>
    <property type="match status" value="1"/>
</dbReference>
<organism evidence="11 12">
    <name type="scientific">Rubrobacter taiwanensis</name>
    <dbReference type="NCBI Taxonomy" id="185139"/>
    <lineage>
        <taxon>Bacteria</taxon>
        <taxon>Bacillati</taxon>
        <taxon>Actinomycetota</taxon>
        <taxon>Rubrobacteria</taxon>
        <taxon>Rubrobacterales</taxon>
        <taxon>Rubrobacteraceae</taxon>
        <taxon>Rubrobacter</taxon>
    </lineage>
</organism>
<evidence type="ECO:0000256" key="9">
    <source>
        <dbReference type="SAM" id="MobiDB-lite"/>
    </source>
</evidence>
<dbReference type="RefSeq" id="WP_132692874.1">
    <property type="nucleotide sequence ID" value="NZ_SKBU01000038.1"/>
</dbReference>
<dbReference type="InterPro" id="IPR003593">
    <property type="entry name" value="AAA+_ATPase"/>
</dbReference>
<accession>A0A4R1B9V1</accession>
<evidence type="ECO:0000256" key="3">
    <source>
        <dbReference type="ARBA" id="ARBA00022448"/>
    </source>
</evidence>
<dbReference type="InterPro" id="IPR027417">
    <property type="entry name" value="P-loop_NTPase"/>
</dbReference>
<feature type="domain" description="ABC transporter" evidence="10">
    <location>
        <begin position="7"/>
        <end position="234"/>
    </location>
</feature>
<evidence type="ECO:0000256" key="4">
    <source>
        <dbReference type="ARBA" id="ARBA00022475"/>
    </source>
</evidence>
<evidence type="ECO:0000256" key="5">
    <source>
        <dbReference type="ARBA" id="ARBA00022741"/>
    </source>
</evidence>
<evidence type="ECO:0000256" key="2">
    <source>
        <dbReference type="ARBA" id="ARBA00005417"/>
    </source>
</evidence>
<dbReference type="Pfam" id="PF00005">
    <property type="entry name" value="ABC_tran"/>
    <property type="match status" value="1"/>
</dbReference>
<comment type="similarity">
    <text evidence="2">Belongs to the ABC transporter superfamily.</text>
</comment>
<dbReference type="Proteomes" id="UP000295244">
    <property type="component" value="Unassembled WGS sequence"/>
</dbReference>
<dbReference type="InterPro" id="IPR003439">
    <property type="entry name" value="ABC_transporter-like_ATP-bd"/>
</dbReference>
<dbReference type="Gene3D" id="3.40.50.300">
    <property type="entry name" value="P-loop containing nucleotide triphosphate hydrolases"/>
    <property type="match status" value="1"/>
</dbReference>
<dbReference type="CDD" id="cd03225">
    <property type="entry name" value="ABC_cobalt_CbiO_domain1"/>
    <property type="match status" value="1"/>
</dbReference>
<gene>
    <name evidence="11" type="ORF">E0L93_14945</name>
</gene>
<keyword evidence="12" id="KW-1185">Reference proteome</keyword>
<keyword evidence="7" id="KW-1278">Translocase</keyword>
<name>A0A4R1B9V1_9ACTN</name>
<feature type="region of interest" description="Disordered" evidence="9">
    <location>
        <begin position="230"/>
        <end position="252"/>
    </location>
</feature>
<dbReference type="PANTHER" id="PTHR43553:SF24">
    <property type="entry name" value="ENERGY-COUPLING FACTOR TRANSPORTER ATP-BINDING PROTEIN ECFA1"/>
    <property type="match status" value="1"/>
</dbReference>
<evidence type="ECO:0000313" key="11">
    <source>
        <dbReference type="EMBL" id="TCJ13706.1"/>
    </source>
</evidence>
<keyword evidence="4" id="KW-1003">Cell membrane</keyword>
<dbReference type="OrthoDB" id="501320at2"/>
<evidence type="ECO:0000259" key="10">
    <source>
        <dbReference type="PROSITE" id="PS50893"/>
    </source>
</evidence>
<reference evidence="11 12" key="1">
    <citation type="submission" date="2019-03" db="EMBL/GenBank/DDBJ databases">
        <title>Whole genome sequence of a novel Rubrobacter taiwanensis strain, isolated from Yellowstone National Park.</title>
        <authorList>
            <person name="Freed S."/>
            <person name="Ramaley R.F."/>
            <person name="Kyndt J.A."/>
        </authorList>
    </citation>
    <scope>NUCLEOTIDE SEQUENCE [LARGE SCALE GENOMIC DNA]</scope>
    <source>
        <strain evidence="11 12">Yellowstone</strain>
    </source>
</reference>
<evidence type="ECO:0000256" key="8">
    <source>
        <dbReference type="ARBA" id="ARBA00023136"/>
    </source>
</evidence>
<dbReference type="InterPro" id="IPR017871">
    <property type="entry name" value="ABC_transporter-like_CS"/>
</dbReference>
<dbReference type="GO" id="GO:0043190">
    <property type="term" value="C:ATP-binding cassette (ABC) transporter complex"/>
    <property type="evidence" value="ECO:0007669"/>
    <property type="project" value="TreeGrafter"/>
</dbReference>
<dbReference type="GO" id="GO:0016887">
    <property type="term" value="F:ATP hydrolysis activity"/>
    <property type="evidence" value="ECO:0007669"/>
    <property type="project" value="InterPro"/>
</dbReference>
<dbReference type="InterPro" id="IPR050095">
    <property type="entry name" value="ECF_ABC_transporter_ATP-bd"/>
</dbReference>
<dbReference type="EMBL" id="SKBU01000038">
    <property type="protein sequence ID" value="TCJ13706.1"/>
    <property type="molecule type" value="Genomic_DNA"/>
</dbReference>
<sequence length="252" mass="27477">MNELLALSVSGLNFSYPDRPGVLRGVELRVSPGERVGVIGPNGAGKTTLFHLLCGVLRPASGQVELFGKPVIPGEFRPEIGLVFQNPDDQLFCPSVRDDVAFGPQNMGLPQKEVRARVTAALETTGTLELADRPPHHLSGGEKRMVAIAGVLAMRPRLIAYDEPSASLDIRSRRRLIRFLQGSGETFLLSSHDLELVLEVCDRVLLMDEGRIVAEGAPRELLGDTGLMETHGLEKPHSLTPHTAPHHEPRRT</sequence>
<dbReference type="AlphaFoldDB" id="A0A4R1B9V1"/>
<evidence type="ECO:0000256" key="7">
    <source>
        <dbReference type="ARBA" id="ARBA00022967"/>
    </source>
</evidence>
<dbReference type="InterPro" id="IPR015856">
    <property type="entry name" value="ABC_transpr_CbiO/EcfA_su"/>
</dbReference>
<dbReference type="PANTHER" id="PTHR43553">
    <property type="entry name" value="HEAVY METAL TRANSPORTER"/>
    <property type="match status" value="1"/>
</dbReference>
<keyword evidence="8" id="KW-0472">Membrane</keyword>
<evidence type="ECO:0000256" key="1">
    <source>
        <dbReference type="ARBA" id="ARBA00004236"/>
    </source>
</evidence>
<proteinExistence type="inferred from homology"/>
<keyword evidence="6 11" id="KW-0067">ATP-binding</keyword>
<dbReference type="GO" id="GO:0005524">
    <property type="term" value="F:ATP binding"/>
    <property type="evidence" value="ECO:0007669"/>
    <property type="project" value="UniProtKB-KW"/>
</dbReference>
<comment type="subcellular location">
    <subcellularLocation>
        <location evidence="1">Cell membrane</location>
    </subcellularLocation>
</comment>